<feature type="compositionally biased region" description="Gly residues" evidence="1">
    <location>
        <begin position="121"/>
        <end position="135"/>
    </location>
</feature>
<feature type="region of interest" description="Disordered" evidence="1">
    <location>
        <begin position="1"/>
        <end position="71"/>
    </location>
</feature>
<dbReference type="AlphaFoldDB" id="A0A6J4K7X3"/>
<gene>
    <name evidence="2" type="ORF">AVDCRST_MAG89-197</name>
</gene>
<protein>
    <submittedName>
        <fullName evidence="2">Sodium-dependent anion transporter family</fullName>
    </submittedName>
</protein>
<feature type="region of interest" description="Disordered" evidence="1">
    <location>
        <begin position="396"/>
        <end position="432"/>
    </location>
</feature>
<evidence type="ECO:0000256" key="1">
    <source>
        <dbReference type="SAM" id="MobiDB-lite"/>
    </source>
</evidence>
<feature type="non-terminal residue" evidence="2">
    <location>
        <position position="502"/>
    </location>
</feature>
<sequence length="502" mass="50378">GIRRERSRRHADPPRQAGPGAGPRAVRADARRSRARGAERRRVARGRHGRADGGVVGHGAHPHPRDGAAPAGALSAVGRVEHPGGRQPVRQRADLPVHGRVHDRARHAAVGASPAHRAGRAVGGGNAAGGAGGRLHAGDGVHQHVGEQHRDGRDDAAHRPLGRAAGAARGAGGVAFGSAGGADAGHRLRGEHWGVRHAHRHAAQRPAGGVRPADVRNSRRLRAVDDGGRADDAGSAALHLAAADARGVPGERAGDSRRAGADRGGDEVAGAGLGAGAGGGGGVRAGGARVDRPAAAGDGRARRRAVGCGDRHHRRAGALPVPCEPGARRVRARLAVGRPAAVGRAAAVRRRAEPGGRADAHGRGQVDRGGVVGAGLAAHAAAGAAGVRDDRLFERDRQQHGDGGRVPARGGLAGRGGGREPAAVRGAGRAGRQLRVHAARRHAAQRHRLRHGARVGAPDGARRAAAGPDGDRGDPGRGLHPPAVGVRNSAGGASAVGDPAAV</sequence>
<reference evidence="2" key="1">
    <citation type="submission" date="2020-02" db="EMBL/GenBank/DDBJ databases">
        <authorList>
            <person name="Meier V. D."/>
        </authorList>
    </citation>
    <scope>NUCLEOTIDE SEQUENCE</scope>
    <source>
        <strain evidence="2">AVDCRST_MAG89</strain>
    </source>
</reference>
<feature type="region of interest" description="Disordered" evidence="1">
    <location>
        <begin position="340"/>
        <end position="366"/>
    </location>
</feature>
<feature type="compositionally biased region" description="Gly residues" evidence="1">
    <location>
        <begin position="271"/>
        <end position="285"/>
    </location>
</feature>
<feature type="region of interest" description="Disordered" evidence="1">
    <location>
        <begin position="445"/>
        <end position="502"/>
    </location>
</feature>
<evidence type="ECO:0000313" key="2">
    <source>
        <dbReference type="EMBL" id="CAA9296979.1"/>
    </source>
</evidence>
<feature type="compositionally biased region" description="Basic and acidic residues" evidence="1">
    <location>
        <begin position="26"/>
        <end position="41"/>
    </location>
</feature>
<proteinExistence type="predicted"/>
<feature type="compositionally biased region" description="Low complexity" evidence="1">
    <location>
        <begin position="14"/>
        <end position="25"/>
    </location>
</feature>
<feature type="region of interest" description="Disordered" evidence="1">
    <location>
        <begin position="197"/>
        <end position="218"/>
    </location>
</feature>
<feature type="region of interest" description="Disordered" evidence="1">
    <location>
        <begin position="242"/>
        <end position="320"/>
    </location>
</feature>
<feature type="compositionally biased region" description="Low complexity" evidence="1">
    <location>
        <begin position="420"/>
        <end position="431"/>
    </location>
</feature>
<feature type="compositionally biased region" description="Basic and acidic residues" evidence="1">
    <location>
        <begin position="136"/>
        <end position="158"/>
    </location>
</feature>
<feature type="non-terminal residue" evidence="2">
    <location>
        <position position="1"/>
    </location>
</feature>
<accession>A0A6J4K7X3</accession>
<feature type="compositionally biased region" description="Basic and acidic residues" evidence="1">
    <location>
        <begin position="350"/>
        <end position="366"/>
    </location>
</feature>
<feature type="compositionally biased region" description="Basic and acidic residues" evidence="1">
    <location>
        <begin position="252"/>
        <end position="266"/>
    </location>
</feature>
<organism evidence="2">
    <name type="scientific">uncultured Gemmatimonadota bacterium</name>
    <dbReference type="NCBI Taxonomy" id="203437"/>
    <lineage>
        <taxon>Bacteria</taxon>
        <taxon>Pseudomonadati</taxon>
        <taxon>Gemmatimonadota</taxon>
        <taxon>environmental samples</taxon>
    </lineage>
</organism>
<name>A0A6J4K7X3_9BACT</name>
<feature type="region of interest" description="Disordered" evidence="1">
    <location>
        <begin position="109"/>
        <end position="158"/>
    </location>
</feature>
<feature type="compositionally biased region" description="Basic residues" evidence="1">
    <location>
        <begin position="301"/>
        <end position="316"/>
    </location>
</feature>
<feature type="compositionally biased region" description="Low complexity" evidence="1">
    <location>
        <begin position="454"/>
        <end position="468"/>
    </location>
</feature>
<dbReference type="EMBL" id="CADCTV010000043">
    <property type="protein sequence ID" value="CAA9296979.1"/>
    <property type="molecule type" value="Genomic_DNA"/>
</dbReference>